<name>A0AAV4QMV6_CAEEX</name>
<organism evidence="1 2">
    <name type="scientific">Caerostris extrusa</name>
    <name type="common">Bark spider</name>
    <name type="synonym">Caerostris bankana</name>
    <dbReference type="NCBI Taxonomy" id="172846"/>
    <lineage>
        <taxon>Eukaryota</taxon>
        <taxon>Metazoa</taxon>
        <taxon>Ecdysozoa</taxon>
        <taxon>Arthropoda</taxon>
        <taxon>Chelicerata</taxon>
        <taxon>Arachnida</taxon>
        <taxon>Araneae</taxon>
        <taxon>Araneomorphae</taxon>
        <taxon>Entelegynae</taxon>
        <taxon>Araneoidea</taxon>
        <taxon>Araneidae</taxon>
        <taxon>Caerostris</taxon>
    </lineage>
</organism>
<evidence type="ECO:0000313" key="2">
    <source>
        <dbReference type="Proteomes" id="UP001054945"/>
    </source>
</evidence>
<evidence type="ECO:0000313" key="1">
    <source>
        <dbReference type="EMBL" id="GIY11378.1"/>
    </source>
</evidence>
<dbReference type="Proteomes" id="UP001054945">
    <property type="component" value="Unassembled WGS sequence"/>
</dbReference>
<dbReference type="EMBL" id="BPLR01006640">
    <property type="protein sequence ID" value="GIY11378.1"/>
    <property type="molecule type" value="Genomic_DNA"/>
</dbReference>
<proteinExistence type="predicted"/>
<protein>
    <submittedName>
        <fullName evidence="1">Uncharacterized protein</fullName>
    </submittedName>
</protein>
<gene>
    <name evidence="1" type="ORF">CEXT_506511</name>
</gene>
<keyword evidence="2" id="KW-1185">Reference proteome</keyword>
<sequence length="185" mass="21243">MESWKGFVEDCAPKVDLCFAPAGSAVIYEKIAGRDWPQDGWLTAEFRGRCVPGITEINFTLSINSGRYSSRQDCDFVAENKHSLLLLLNSWGNIITLHNGSGAVRSYLGRHYCVRCRNRRRTLLLLKGWRRVILMGHRCQIPHLLPPDWMIFIGQNSLVMSEVKECKKEDVQWTLRKGICCYFSC</sequence>
<reference evidence="1 2" key="1">
    <citation type="submission" date="2021-06" db="EMBL/GenBank/DDBJ databases">
        <title>Caerostris extrusa draft genome.</title>
        <authorList>
            <person name="Kono N."/>
            <person name="Arakawa K."/>
        </authorList>
    </citation>
    <scope>NUCLEOTIDE SEQUENCE [LARGE SCALE GENOMIC DNA]</scope>
</reference>
<comment type="caution">
    <text evidence="1">The sequence shown here is derived from an EMBL/GenBank/DDBJ whole genome shotgun (WGS) entry which is preliminary data.</text>
</comment>
<dbReference type="AlphaFoldDB" id="A0AAV4QMV6"/>
<accession>A0AAV4QMV6</accession>